<dbReference type="EMBL" id="NBNE01004314">
    <property type="protein sequence ID" value="OWZ05673.1"/>
    <property type="molecule type" value="Genomic_DNA"/>
</dbReference>
<dbReference type="OrthoDB" id="104224at2759"/>
<accession>A0A225VJU5</accession>
<evidence type="ECO:0000313" key="3">
    <source>
        <dbReference type="Proteomes" id="UP000198211"/>
    </source>
</evidence>
<dbReference type="Proteomes" id="UP000198211">
    <property type="component" value="Unassembled WGS sequence"/>
</dbReference>
<evidence type="ECO:0000313" key="2">
    <source>
        <dbReference type="EMBL" id="OWZ05673.1"/>
    </source>
</evidence>
<evidence type="ECO:0000256" key="1">
    <source>
        <dbReference type="SAM" id="MobiDB-lite"/>
    </source>
</evidence>
<reference evidence="3" key="1">
    <citation type="submission" date="2017-03" db="EMBL/GenBank/DDBJ databases">
        <title>Phytopthora megakarya and P. palmivora, two closely related causual agents of cacao black pod achieved similar genome size and gene model numbers by different mechanisms.</title>
        <authorList>
            <person name="Ali S."/>
            <person name="Shao J."/>
            <person name="Larry D.J."/>
            <person name="Kronmiller B."/>
            <person name="Shen D."/>
            <person name="Strem M.D."/>
            <person name="Melnick R.L."/>
            <person name="Guiltinan M.J."/>
            <person name="Tyler B.M."/>
            <person name="Meinhardt L.W."/>
            <person name="Bailey B.A."/>
        </authorList>
    </citation>
    <scope>NUCLEOTIDE SEQUENCE [LARGE SCALE GENOMIC DNA]</scope>
    <source>
        <strain evidence="3">zdho120</strain>
    </source>
</reference>
<feature type="region of interest" description="Disordered" evidence="1">
    <location>
        <begin position="1"/>
        <end position="20"/>
    </location>
</feature>
<keyword evidence="3" id="KW-1185">Reference proteome</keyword>
<comment type="caution">
    <text evidence="2">The sequence shown here is derived from an EMBL/GenBank/DDBJ whole genome shotgun (WGS) entry which is preliminary data.</text>
</comment>
<dbReference type="STRING" id="4795.A0A225VJU5"/>
<proteinExistence type="predicted"/>
<sequence>MTGFGGQQHSGSPLKPRSVIKIKKKKDKLKSIKSPPAETGRQLRLVGLSEKLLGKVDDEVDGAGYGPVHVLVMVPVKLPTGDSRVVVVNGVNIRVTDNMQLNPPASVAFWKAFRADNTEVKADAVIKFLKGTFHLGDLIQGPRIYVRPRYLELWNSGLSKERWLFSGDLVIQGSQEDFVVFLTNLKHFTLWMPSSQHIIGRKRLLWRCRVTPFGTSLSRQVTEHDSCQFGLSKRF</sequence>
<dbReference type="AlphaFoldDB" id="A0A225VJU5"/>
<gene>
    <name evidence="2" type="ORF">PHMEG_00022197</name>
</gene>
<organism evidence="2 3">
    <name type="scientific">Phytophthora megakarya</name>
    <dbReference type="NCBI Taxonomy" id="4795"/>
    <lineage>
        <taxon>Eukaryota</taxon>
        <taxon>Sar</taxon>
        <taxon>Stramenopiles</taxon>
        <taxon>Oomycota</taxon>
        <taxon>Peronosporomycetes</taxon>
        <taxon>Peronosporales</taxon>
        <taxon>Peronosporaceae</taxon>
        <taxon>Phytophthora</taxon>
    </lineage>
</organism>
<protein>
    <submittedName>
        <fullName evidence="2">Crinkler (CRN)</fullName>
    </submittedName>
</protein>
<name>A0A225VJU5_9STRA</name>